<dbReference type="AlphaFoldDB" id="A0AAN5XQE6"/>
<evidence type="ECO:0000256" key="1">
    <source>
        <dbReference type="SAM" id="MobiDB-lite"/>
    </source>
</evidence>
<dbReference type="InterPro" id="IPR048009">
    <property type="entry name" value="NGRR_dom"/>
</dbReference>
<dbReference type="PANTHER" id="PTHR24637:SF421">
    <property type="entry name" value="CUTICLE COLLAGEN DPY-2"/>
    <property type="match status" value="1"/>
</dbReference>
<sequence>MRYNRKSNSCDKFQQPCFVSISPCDQINCCTPVFFSNAQQQELLQIINQLNQATLSFFTTPNPTTIQILQSALQALNDLLIAVQPNTPNRNLVIRTINQLINSLPTASLTQISALFQFLFQSLSSLISCSNISDPLLQQTFNLILQGILNSSLLSNIGTPGPTGATGPRGFPGPRGAQGSQGVQGIQGPEGPEGPEGPQGVQGIQGPEGPEGPQGPQGVQGI</sequence>
<protein>
    <submittedName>
        <fullName evidence="2">Collagen-like protein</fullName>
    </submittedName>
</protein>
<comment type="caution">
    <text evidence="2">The sequence shown here is derived from an EMBL/GenBank/DDBJ whole genome shotgun (WGS) entry which is preliminary data.</text>
</comment>
<evidence type="ECO:0000313" key="3">
    <source>
        <dbReference type="Proteomes" id="UP000461739"/>
    </source>
</evidence>
<accession>A0AAN5XQE6</accession>
<dbReference type="PANTHER" id="PTHR24637">
    <property type="entry name" value="COLLAGEN"/>
    <property type="match status" value="1"/>
</dbReference>
<proteinExistence type="predicted"/>
<organism evidence="2 3">
    <name type="scientific">Bacillus cereus</name>
    <dbReference type="NCBI Taxonomy" id="1396"/>
    <lineage>
        <taxon>Bacteria</taxon>
        <taxon>Bacillati</taxon>
        <taxon>Bacillota</taxon>
        <taxon>Bacilli</taxon>
        <taxon>Bacillales</taxon>
        <taxon>Bacillaceae</taxon>
        <taxon>Bacillus</taxon>
        <taxon>Bacillus cereus group</taxon>
    </lineage>
</organism>
<name>A0AAN5XQE6_BACCE</name>
<feature type="compositionally biased region" description="Low complexity" evidence="1">
    <location>
        <begin position="159"/>
        <end position="208"/>
    </location>
</feature>
<dbReference type="EMBL" id="WBPI01000010">
    <property type="protein sequence ID" value="KAB2449355.1"/>
    <property type="molecule type" value="Genomic_DNA"/>
</dbReference>
<dbReference type="InterPro" id="IPR008160">
    <property type="entry name" value="Collagen"/>
</dbReference>
<dbReference type="Proteomes" id="UP000461739">
    <property type="component" value="Unassembled WGS sequence"/>
</dbReference>
<evidence type="ECO:0000313" key="2">
    <source>
        <dbReference type="EMBL" id="KAB2449355.1"/>
    </source>
</evidence>
<gene>
    <name evidence="2" type="ORF">F8165_16915</name>
</gene>
<keyword evidence="2" id="KW-0176">Collagen</keyword>
<dbReference type="NCBIfam" id="NF033172">
    <property type="entry name" value="N_to_GlyXaaXaa"/>
    <property type="match status" value="1"/>
</dbReference>
<dbReference type="Pfam" id="PF01391">
    <property type="entry name" value="Collagen"/>
    <property type="match status" value="1"/>
</dbReference>
<reference evidence="2 3" key="1">
    <citation type="submission" date="2019-10" db="EMBL/GenBank/DDBJ databases">
        <title>Bacillus from the desert of Cuatro Cinegas, Coahuila.</title>
        <authorList>
            <person name="Olmedo-Alvarez G."/>
            <person name="Saldana S."/>
            <person name="Barcelo D."/>
        </authorList>
    </citation>
    <scope>NUCLEOTIDE SEQUENCE [LARGE SCALE GENOMIC DNA]</scope>
    <source>
        <strain evidence="2 3">CH316_11T</strain>
    </source>
</reference>
<dbReference type="RefSeq" id="WP_151580908.1">
    <property type="nucleotide sequence ID" value="NZ_WBPI01000010.1"/>
</dbReference>
<feature type="region of interest" description="Disordered" evidence="1">
    <location>
        <begin position="159"/>
        <end position="222"/>
    </location>
</feature>
<feature type="non-terminal residue" evidence="2">
    <location>
        <position position="222"/>
    </location>
</feature>